<gene>
    <name evidence="2" type="ORF">AVEN_39128_1</name>
</gene>
<evidence type="ECO:0000256" key="1">
    <source>
        <dbReference type="SAM" id="MobiDB-lite"/>
    </source>
</evidence>
<dbReference type="Proteomes" id="UP000499080">
    <property type="component" value="Unassembled WGS sequence"/>
</dbReference>
<reference evidence="2 3" key="1">
    <citation type="journal article" date="2019" name="Sci. Rep.">
        <title>Orb-weaving spider Araneus ventricosus genome elucidates the spidroin gene catalogue.</title>
        <authorList>
            <person name="Kono N."/>
            <person name="Nakamura H."/>
            <person name="Ohtoshi R."/>
            <person name="Moran D.A.P."/>
            <person name="Shinohara A."/>
            <person name="Yoshida Y."/>
            <person name="Fujiwara M."/>
            <person name="Mori M."/>
            <person name="Tomita M."/>
            <person name="Arakawa K."/>
        </authorList>
    </citation>
    <scope>NUCLEOTIDE SEQUENCE [LARGE SCALE GENOMIC DNA]</scope>
</reference>
<dbReference type="AlphaFoldDB" id="A0A4Y2LID9"/>
<accession>A0A4Y2LID9</accession>
<name>A0A4Y2LID9_ARAVE</name>
<organism evidence="2 3">
    <name type="scientific">Araneus ventricosus</name>
    <name type="common">Orbweaver spider</name>
    <name type="synonym">Epeira ventricosa</name>
    <dbReference type="NCBI Taxonomy" id="182803"/>
    <lineage>
        <taxon>Eukaryota</taxon>
        <taxon>Metazoa</taxon>
        <taxon>Ecdysozoa</taxon>
        <taxon>Arthropoda</taxon>
        <taxon>Chelicerata</taxon>
        <taxon>Arachnida</taxon>
        <taxon>Araneae</taxon>
        <taxon>Araneomorphae</taxon>
        <taxon>Entelegynae</taxon>
        <taxon>Araneoidea</taxon>
        <taxon>Araneidae</taxon>
        <taxon>Araneus</taxon>
    </lineage>
</organism>
<proteinExistence type="predicted"/>
<comment type="caution">
    <text evidence="2">The sequence shown here is derived from an EMBL/GenBank/DDBJ whole genome shotgun (WGS) entry which is preliminary data.</text>
</comment>
<feature type="region of interest" description="Disordered" evidence="1">
    <location>
        <begin position="1"/>
        <end position="25"/>
    </location>
</feature>
<evidence type="ECO:0000313" key="3">
    <source>
        <dbReference type="Proteomes" id="UP000499080"/>
    </source>
</evidence>
<dbReference type="EMBL" id="BGPR01005773">
    <property type="protein sequence ID" value="GBN13336.1"/>
    <property type="molecule type" value="Genomic_DNA"/>
</dbReference>
<protein>
    <submittedName>
        <fullName evidence="2">Uncharacterized protein</fullName>
    </submittedName>
</protein>
<keyword evidence="3" id="KW-1185">Reference proteome</keyword>
<evidence type="ECO:0000313" key="2">
    <source>
        <dbReference type="EMBL" id="GBN13336.1"/>
    </source>
</evidence>
<feature type="region of interest" description="Disordered" evidence="1">
    <location>
        <begin position="69"/>
        <end position="89"/>
    </location>
</feature>
<sequence>MRRPSVLPGYDPSSEMGPKNHTTITVPTREARTCLHIRLLLISELAVLPGGITVEKFQELRINFLLQNSRRSPKPPESGLCRMRRDRAHRVTPIRQAGRGWVVGTDQR</sequence>